<organism evidence="2 3">
    <name type="scientific">Faecalibacillus faecis</name>
    <dbReference type="NCBI Taxonomy" id="1982628"/>
    <lineage>
        <taxon>Bacteria</taxon>
        <taxon>Bacillati</taxon>
        <taxon>Bacillota</taxon>
        <taxon>Erysipelotrichia</taxon>
        <taxon>Erysipelotrichales</taxon>
        <taxon>Coprobacillaceae</taxon>
        <taxon>Faecalibacillus</taxon>
    </lineage>
</organism>
<dbReference type="Pfam" id="PF01966">
    <property type="entry name" value="HD"/>
    <property type="match status" value="1"/>
</dbReference>
<name>A0A2T3FKW1_9FIRM</name>
<dbReference type="Proteomes" id="UP000241201">
    <property type="component" value="Unassembled WGS sequence"/>
</dbReference>
<dbReference type="RefSeq" id="WP_106988814.1">
    <property type="nucleotide sequence ID" value="NZ_DAWBWI010000255.1"/>
</dbReference>
<gene>
    <name evidence="2" type="ORF">C7U55_12305</name>
</gene>
<reference evidence="3" key="1">
    <citation type="submission" date="2018-03" db="EMBL/GenBank/DDBJ databases">
        <title>Lachnoclostridium SNUG30370 gen.nov., sp.nov., isolated from human faeces.</title>
        <authorList>
            <person name="Seo B."/>
            <person name="Jeon K."/>
            <person name="Ko G."/>
        </authorList>
    </citation>
    <scope>NUCLEOTIDE SEQUENCE [LARGE SCALE GENOMIC DNA]</scope>
    <source>
        <strain evidence="3">SNUG30370</strain>
    </source>
</reference>
<dbReference type="AlphaFoldDB" id="A0A2T3FKW1"/>
<dbReference type="GO" id="GO:0016787">
    <property type="term" value="F:hydrolase activity"/>
    <property type="evidence" value="ECO:0007669"/>
    <property type="project" value="UniProtKB-KW"/>
</dbReference>
<accession>A0A2T3FKW1</accession>
<sequence length="163" mass="18833">MIEEIEKAMILYTKGNKIKHDVAHFLKVHQYARLIGRLEHLEKREQDILEVAAIVHDIACPMCREKYGHCAGNLQEKEGPALVKEVLKGFPLDHAFVERVCYLVGHHHTYQDVNGLDYQILLEADFLVNADESNLKKEAIEKMKINVFKTKTGKELLNHIYEL</sequence>
<feature type="domain" description="HD" evidence="1">
    <location>
        <begin position="23"/>
        <end position="114"/>
    </location>
</feature>
<dbReference type="SUPFAM" id="SSF109604">
    <property type="entry name" value="HD-domain/PDEase-like"/>
    <property type="match status" value="1"/>
</dbReference>
<dbReference type="Gene3D" id="1.10.3210.10">
    <property type="entry name" value="Hypothetical protein af1432"/>
    <property type="match status" value="1"/>
</dbReference>
<evidence type="ECO:0000313" key="3">
    <source>
        <dbReference type="Proteomes" id="UP000241201"/>
    </source>
</evidence>
<keyword evidence="2" id="KW-0378">Hydrolase</keyword>
<keyword evidence="3" id="KW-1185">Reference proteome</keyword>
<dbReference type="InterPro" id="IPR006674">
    <property type="entry name" value="HD_domain"/>
</dbReference>
<evidence type="ECO:0000259" key="1">
    <source>
        <dbReference type="Pfam" id="PF01966"/>
    </source>
</evidence>
<comment type="caution">
    <text evidence="2">The sequence shown here is derived from an EMBL/GenBank/DDBJ whole genome shotgun (WGS) entry which is preliminary data.</text>
</comment>
<proteinExistence type="predicted"/>
<dbReference type="EMBL" id="PYLP01000026">
    <property type="protein sequence ID" value="PST35894.1"/>
    <property type="molecule type" value="Genomic_DNA"/>
</dbReference>
<evidence type="ECO:0000313" key="2">
    <source>
        <dbReference type="EMBL" id="PST35894.1"/>
    </source>
</evidence>
<protein>
    <submittedName>
        <fullName evidence="2">Phosphohydrolase</fullName>
    </submittedName>
</protein>
<dbReference type="GeneID" id="77471864"/>